<reference evidence="1" key="1">
    <citation type="submission" date="2018-05" db="EMBL/GenBank/DDBJ databases">
        <authorList>
            <person name="Lanie J.A."/>
            <person name="Ng W.-L."/>
            <person name="Kazmierczak K.M."/>
            <person name="Andrzejewski T.M."/>
            <person name="Davidsen T.M."/>
            <person name="Wayne K.J."/>
            <person name="Tettelin H."/>
            <person name="Glass J.I."/>
            <person name="Rusch D."/>
            <person name="Podicherti R."/>
            <person name="Tsui H.-C.T."/>
            <person name="Winkler M.E."/>
        </authorList>
    </citation>
    <scope>NUCLEOTIDE SEQUENCE</scope>
</reference>
<dbReference type="GO" id="GO:0006450">
    <property type="term" value="P:regulation of translational fidelity"/>
    <property type="evidence" value="ECO:0007669"/>
    <property type="project" value="InterPro"/>
</dbReference>
<protein>
    <recommendedName>
        <fullName evidence="2">Aspartyl/glutamyl-tRNA(Asn/Gln) amidotransferase subunit C</fullName>
    </recommendedName>
</protein>
<sequence length="117" mass="13188">MSGAPGSNPALYIDEERLARLLQWAAIASHSEEEDDYLRRELNSQLDEMVVRVLDPGLDEALGKVTPATYGIDLLPHCAPLREDVVEPWHDVDGLLDNAPRTQDRYFVVPVKNHQEL</sequence>
<evidence type="ECO:0008006" key="2">
    <source>
        <dbReference type="Google" id="ProtNLM"/>
    </source>
</evidence>
<dbReference type="Pfam" id="PF02686">
    <property type="entry name" value="GatC"/>
    <property type="match status" value="1"/>
</dbReference>
<dbReference type="InterPro" id="IPR036113">
    <property type="entry name" value="Asp/Glu-ADT_sf_sub_c"/>
</dbReference>
<name>A0A382JNA5_9ZZZZ</name>
<dbReference type="AlphaFoldDB" id="A0A382JNA5"/>
<evidence type="ECO:0000313" key="1">
    <source>
        <dbReference type="EMBL" id="SVC13600.1"/>
    </source>
</evidence>
<dbReference type="EMBL" id="UINC01075428">
    <property type="protein sequence ID" value="SVC13600.1"/>
    <property type="molecule type" value="Genomic_DNA"/>
</dbReference>
<gene>
    <name evidence="1" type="ORF">METZ01_LOCUS266454</name>
</gene>
<proteinExistence type="predicted"/>
<organism evidence="1">
    <name type="scientific">marine metagenome</name>
    <dbReference type="NCBI Taxonomy" id="408172"/>
    <lineage>
        <taxon>unclassified sequences</taxon>
        <taxon>metagenomes</taxon>
        <taxon>ecological metagenomes</taxon>
    </lineage>
</organism>
<dbReference type="SUPFAM" id="SSF141000">
    <property type="entry name" value="Glu-tRNAGln amidotransferase C subunit"/>
    <property type="match status" value="1"/>
</dbReference>
<dbReference type="InterPro" id="IPR003837">
    <property type="entry name" value="GatC"/>
</dbReference>
<accession>A0A382JNA5</accession>